<evidence type="ECO:0000313" key="10">
    <source>
        <dbReference type="EMBL" id="OWZ83194.1"/>
    </source>
</evidence>
<feature type="binding site" evidence="7">
    <location>
        <position position="86"/>
    </location>
    <ligand>
        <name>L-aspartate</name>
        <dbReference type="ChEBI" id="CHEBI:29991"/>
    </ligand>
</feature>
<evidence type="ECO:0000256" key="3">
    <source>
        <dbReference type="ARBA" id="ARBA00022679"/>
    </source>
</evidence>
<dbReference type="GO" id="GO:0044205">
    <property type="term" value="P:'de novo' UMP biosynthetic process"/>
    <property type="evidence" value="ECO:0007669"/>
    <property type="project" value="UniProtKB-UniRule"/>
</dbReference>
<comment type="subunit">
    <text evidence="7">Heterododecamer (2C3:3R2) of six catalytic PyrB chains organized as two trimers (C3), and six regulatory PyrI chains organized as three dimers (R2).</text>
</comment>
<evidence type="ECO:0000259" key="8">
    <source>
        <dbReference type="Pfam" id="PF00185"/>
    </source>
</evidence>
<dbReference type="Pfam" id="PF02729">
    <property type="entry name" value="OTCace_N"/>
    <property type="match status" value="1"/>
</dbReference>
<feature type="binding site" evidence="7">
    <location>
        <position position="139"/>
    </location>
    <ligand>
        <name>carbamoyl phosphate</name>
        <dbReference type="ChEBI" id="CHEBI:58228"/>
    </ligand>
</feature>
<comment type="caution">
    <text evidence="10">The sequence shown here is derived from an EMBL/GenBank/DDBJ whole genome shotgun (WGS) entry which is preliminary data.</text>
</comment>
<dbReference type="InterPro" id="IPR006131">
    <property type="entry name" value="Asp_carbamoyltransf_Asp/Orn-bd"/>
</dbReference>
<feature type="domain" description="Aspartate/ornithine carbamoyltransferase Asp/Orn-binding" evidence="8">
    <location>
        <begin position="155"/>
        <end position="303"/>
    </location>
</feature>
<dbReference type="InterPro" id="IPR006130">
    <property type="entry name" value="Asp/Orn_carbamoylTrfase"/>
</dbReference>
<feature type="binding site" evidence="7">
    <location>
        <position position="169"/>
    </location>
    <ligand>
        <name>L-aspartate</name>
        <dbReference type="ChEBI" id="CHEBI:29991"/>
    </ligand>
</feature>
<dbReference type="Proteomes" id="UP000214588">
    <property type="component" value="Unassembled WGS sequence"/>
</dbReference>
<feature type="binding site" evidence="7">
    <location>
        <position position="224"/>
    </location>
    <ligand>
        <name>L-aspartate</name>
        <dbReference type="ChEBI" id="CHEBI:29991"/>
    </ligand>
</feature>
<feature type="binding site" evidence="7">
    <location>
        <position position="265"/>
    </location>
    <ligand>
        <name>carbamoyl phosphate</name>
        <dbReference type="ChEBI" id="CHEBI:58228"/>
    </ligand>
</feature>
<dbReference type="InterPro" id="IPR036901">
    <property type="entry name" value="Asp/Orn_carbamoylTrfase_sf"/>
</dbReference>
<dbReference type="FunFam" id="3.40.50.1370:FF:000007">
    <property type="entry name" value="Aspartate carbamoyltransferase"/>
    <property type="match status" value="1"/>
</dbReference>
<feature type="binding site" evidence="7">
    <location>
        <position position="108"/>
    </location>
    <ligand>
        <name>carbamoyl phosphate</name>
        <dbReference type="ChEBI" id="CHEBI:58228"/>
    </ligand>
</feature>
<dbReference type="InterPro" id="IPR006132">
    <property type="entry name" value="Asp/Orn_carbamoyltranf_P-bd"/>
</dbReference>
<dbReference type="PANTHER" id="PTHR45753:SF6">
    <property type="entry name" value="ASPARTATE CARBAMOYLTRANSFERASE"/>
    <property type="match status" value="1"/>
</dbReference>
<dbReference type="GO" id="GO:0006207">
    <property type="term" value="P:'de novo' pyrimidine nucleobase biosynthetic process"/>
    <property type="evidence" value="ECO:0007669"/>
    <property type="project" value="InterPro"/>
</dbReference>
<reference evidence="10 11" key="1">
    <citation type="submission" date="2017-06" db="EMBL/GenBank/DDBJ databases">
        <title>Draft Genome Sequence of Natranaerobius trueperi halophilic, alkalithermophilic bacteria from soda lakes.</title>
        <authorList>
            <person name="Zhao B."/>
        </authorList>
    </citation>
    <scope>NUCLEOTIDE SEQUENCE [LARGE SCALE GENOMIC DNA]</scope>
    <source>
        <strain evidence="10 11">DSM 18760</strain>
    </source>
</reference>
<dbReference type="PRINTS" id="PR00101">
    <property type="entry name" value="ATCASE"/>
</dbReference>
<feature type="binding site" evidence="7">
    <location>
        <position position="266"/>
    </location>
    <ligand>
        <name>carbamoyl phosphate</name>
        <dbReference type="ChEBI" id="CHEBI:58228"/>
    </ligand>
</feature>
<gene>
    <name evidence="7" type="primary">pyrB</name>
    <name evidence="10" type="ORF">CDO51_09855</name>
</gene>
<dbReference type="SUPFAM" id="SSF53671">
    <property type="entry name" value="Aspartate/ornithine carbamoyltransferase"/>
    <property type="match status" value="1"/>
</dbReference>
<dbReference type="Gene3D" id="3.40.50.1370">
    <property type="entry name" value="Aspartate/ornithine carbamoyltransferase"/>
    <property type="match status" value="2"/>
</dbReference>
<evidence type="ECO:0000256" key="5">
    <source>
        <dbReference type="ARBA" id="ARBA00043884"/>
    </source>
</evidence>
<comment type="function">
    <text evidence="5 7">Catalyzes the condensation of carbamoyl phosphate and aspartate to form carbamoyl aspartate and inorganic phosphate, the committed step in the de novo pyrimidine nucleotide biosynthesis pathway.</text>
</comment>
<dbReference type="OrthoDB" id="9802587at2"/>
<feature type="domain" description="Aspartate/ornithine carbamoyltransferase carbamoyl-P binding" evidence="9">
    <location>
        <begin position="6"/>
        <end position="149"/>
    </location>
</feature>
<keyword evidence="3 7" id="KW-0808">Transferase</keyword>
<dbReference type="UniPathway" id="UPA00070">
    <property type="reaction ID" value="UER00116"/>
</dbReference>
<evidence type="ECO:0000313" key="11">
    <source>
        <dbReference type="Proteomes" id="UP000214588"/>
    </source>
</evidence>
<dbReference type="PRINTS" id="PR00100">
    <property type="entry name" value="AOTCASE"/>
</dbReference>
<evidence type="ECO:0000256" key="2">
    <source>
        <dbReference type="ARBA" id="ARBA00008896"/>
    </source>
</evidence>
<evidence type="ECO:0000256" key="6">
    <source>
        <dbReference type="ARBA" id="ARBA00048859"/>
    </source>
</evidence>
<keyword evidence="4 7" id="KW-0665">Pyrimidine biosynthesis</keyword>
<keyword evidence="11" id="KW-1185">Reference proteome</keyword>
<sequence>MVLKRKDLLGLKDLSKEELELILDTADSLKEFATRKYKKLPTLKGVSMINMFYEPSTRTRASFELAGKYLGADTVNINSSASSVVKGESLVDTGKTLEALGVNIVVMRHPMAGSCKLLADNVTSSIINAGDGTHEHPTQALLDMMTIREQLTSLKGKKVAIVGDIAHSRVAKSNIWGLTKLGAEVALSGPPTLLDHNKFTKLNVTCHHKVEDALKDVDVVMALRIQKERQGTTLIPSLREYARLYGITKERLSLAKKDALLLHPGPINRGIELTGEVADSLKSRINEQVTNGLAIRMALLYLLSGGEQNGNIA</sequence>
<dbReference type="GO" id="GO:0005829">
    <property type="term" value="C:cytosol"/>
    <property type="evidence" value="ECO:0007669"/>
    <property type="project" value="TreeGrafter"/>
</dbReference>
<protein>
    <recommendedName>
        <fullName evidence="7">Aspartate carbamoyltransferase</fullName>
        <ecNumber evidence="7">2.1.3.2</ecNumber>
    </recommendedName>
    <alternativeName>
        <fullName evidence="7">Aspartate transcarbamylase</fullName>
        <shortName evidence="7">ATCase</shortName>
    </alternativeName>
</protein>
<evidence type="ECO:0000256" key="7">
    <source>
        <dbReference type="HAMAP-Rule" id="MF_00001"/>
    </source>
</evidence>
<dbReference type="GO" id="GO:0004070">
    <property type="term" value="F:aspartate carbamoyltransferase activity"/>
    <property type="evidence" value="ECO:0007669"/>
    <property type="project" value="UniProtKB-UniRule"/>
</dbReference>
<dbReference type="RefSeq" id="WP_089024098.1">
    <property type="nucleotide sequence ID" value="NZ_NIQC01000024.1"/>
</dbReference>
<dbReference type="PROSITE" id="PS00097">
    <property type="entry name" value="CARBAMOYLTRANSFERASE"/>
    <property type="match status" value="1"/>
</dbReference>
<dbReference type="PANTHER" id="PTHR45753">
    <property type="entry name" value="ORNITHINE CARBAMOYLTRANSFERASE, MITOCHONDRIAL"/>
    <property type="match status" value="1"/>
</dbReference>
<evidence type="ECO:0000259" key="9">
    <source>
        <dbReference type="Pfam" id="PF02729"/>
    </source>
</evidence>
<dbReference type="NCBIfam" id="NF002032">
    <property type="entry name" value="PRK00856.1"/>
    <property type="match status" value="1"/>
</dbReference>
<dbReference type="Pfam" id="PF00185">
    <property type="entry name" value="OTCace"/>
    <property type="match status" value="1"/>
</dbReference>
<feature type="binding site" evidence="7">
    <location>
        <position position="58"/>
    </location>
    <ligand>
        <name>carbamoyl phosphate</name>
        <dbReference type="ChEBI" id="CHEBI:58228"/>
    </ligand>
</feature>
<dbReference type="HAMAP" id="MF_00001">
    <property type="entry name" value="Asp_carb_tr"/>
    <property type="match status" value="1"/>
</dbReference>
<dbReference type="InterPro" id="IPR002082">
    <property type="entry name" value="Asp_carbamoyltransf"/>
</dbReference>
<feature type="binding site" evidence="7">
    <location>
        <position position="59"/>
    </location>
    <ligand>
        <name>carbamoyl phosphate</name>
        <dbReference type="ChEBI" id="CHEBI:58228"/>
    </ligand>
</feature>
<name>A0A226BXY3_9FIRM</name>
<proteinExistence type="inferred from homology"/>
<comment type="catalytic activity">
    <reaction evidence="6 7">
        <text>carbamoyl phosphate + L-aspartate = N-carbamoyl-L-aspartate + phosphate + H(+)</text>
        <dbReference type="Rhea" id="RHEA:20013"/>
        <dbReference type="ChEBI" id="CHEBI:15378"/>
        <dbReference type="ChEBI" id="CHEBI:29991"/>
        <dbReference type="ChEBI" id="CHEBI:32814"/>
        <dbReference type="ChEBI" id="CHEBI:43474"/>
        <dbReference type="ChEBI" id="CHEBI:58228"/>
        <dbReference type="EC" id="2.1.3.2"/>
    </reaction>
</comment>
<comment type="pathway">
    <text evidence="1 7">Pyrimidine metabolism; UMP biosynthesis via de novo pathway; (S)-dihydroorotate from bicarbonate: step 2/3.</text>
</comment>
<dbReference type="GO" id="GO:0006520">
    <property type="term" value="P:amino acid metabolic process"/>
    <property type="evidence" value="ECO:0007669"/>
    <property type="project" value="InterPro"/>
</dbReference>
<dbReference type="NCBIfam" id="TIGR00670">
    <property type="entry name" value="asp_carb_tr"/>
    <property type="match status" value="1"/>
</dbReference>
<feature type="binding site" evidence="7">
    <location>
        <position position="136"/>
    </location>
    <ligand>
        <name>carbamoyl phosphate</name>
        <dbReference type="ChEBI" id="CHEBI:58228"/>
    </ligand>
</feature>
<dbReference type="AlphaFoldDB" id="A0A226BXY3"/>
<evidence type="ECO:0000256" key="4">
    <source>
        <dbReference type="ARBA" id="ARBA00022975"/>
    </source>
</evidence>
<accession>A0A226BXY3</accession>
<dbReference type="EMBL" id="NIQC01000024">
    <property type="protein sequence ID" value="OWZ83194.1"/>
    <property type="molecule type" value="Genomic_DNA"/>
</dbReference>
<dbReference type="EC" id="2.1.3.2" evidence="7"/>
<dbReference type="GO" id="GO:0016597">
    <property type="term" value="F:amino acid binding"/>
    <property type="evidence" value="ECO:0007669"/>
    <property type="project" value="InterPro"/>
</dbReference>
<comment type="similarity">
    <text evidence="2 7">Belongs to the aspartate/ornithine carbamoyltransferase superfamily. ATCase family.</text>
</comment>
<evidence type="ECO:0000256" key="1">
    <source>
        <dbReference type="ARBA" id="ARBA00004852"/>
    </source>
</evidence>
<organism evidence="10 11">
    <name type="scientific">Natranaerobius trueperi</name>
    <dbReference type="NCBI Taxonomy" id="759412"/>
    <lineage>
        <taxon>Bacteria</taxon>
        <taxon>Bacillati</taxon>
        <taxon>Bacillota</taxon>
        <taxon>Clostridia</taxon>
        <taxon>Natranaerobiales</taxon>
        <taxon>Natranaerobiaceae</taxon>
        <taxon>Natranaerobius</taxon>
    </lineage>
</organism>